<keyword evidence="5" id="KW-0963">Cytoplasm</keyword>
<keyword evidence="2 5" id="KW-0808">Transferase</keyword>
<dbReference type="NCBIfam" id="TIGR03591">
    <property type="entry name" value="polynuc_phos"/>
    <property type="match status" value="1"/>
</dbReference>
<comment type="cofactor">
    <cofactor evidence="5">
        <name>Mg(2+)</name>
        <dbReference type="ChEBI" id="CHEBI:18420"/>
    </cofactor>
</comment>
<dbReference type="InterPro" id="IPR012340">
    <property type="entry name" value="NA-bd_OB-fold"/>
</dbReference>
<dbReference type="Gene3D" id="3.30.1370.10">
    <property type="entry name" value="K Homology domain, type 1"/>
    <property type="match status" value="1"/>
</dbReference>
<dbReference type="EMBL" id="MHIY01000001">
    <property type="protein sequence ID" value="OGY60385.1"/>
    <property type="molecule type" value="Genomic_DNA"/>
</dbReference>
<comment type="function">
    <text evidence="5">Involved in mRNA degradation. Catalyzes the phosphorolysis of single-stranded polyribonucleotides processively in the 3'- to 5'-direction.</text>
</comment>
<dbReference type="PIRSF" id="PIRSF005499">
    <property type="entry name" value="PNPase"/>
    <property type="match status" value="1"/>
</dbReference>
<dbReference type="SUPFAM" id="SSF55666">
    <property type="entry name" value="Ribonuclease PH domain 2-like"/>
    <property type="match status" value="2"/>
</dbReference>
<dbReference type="STRING" id="1797690.A3B23_01730"/>
<gene>
    <name evidence="5" type="primary">pnp</name>
    <name evidence="7" type="ORF">A3B23_01730</name>
</gene>
<comment type="catalytic activity">
    <reaction evidence="5">
        <text>RNA(n+1) + phosphate = RNA(n) + a ribonucleoside 5'-diphosphate</text>
        <dbReference type="Rhea" id="RHEA:22096"/>
        <dbReference type="Rhea" id="RHEA-COMP:14527"/>
        <dbReference type="Rhea" id="RHEA-COMP:17342"/>
        <dbReference type="ChEBI" id="CHEBI:43474"/>
        <dbReference type="ChEBI" id="CHEBI:57930"/>
        <dbReference type="ChEBI" id="CHEBI:140395"/>
        <dbReference type="EC" id="2.7.7.8"/>
    </reaction>
</comment>
<reference evidence="7 8" key="1">
    <citation type="journal article" date="2016" name="Nat. Commun.">
        <title>Thousands of microbial genomes shed light on interconnected biogeochemical processes in an aquifer system.</title>
        <authorList>
            <person name="Anantharaman K."/>
            <person name="Brown C.T."/>
            <person name="Hug L.A."/>
            <person name="Sharon I."/>
            <person name="Castelle C.J."/>
            <person name="Probst A.J."/>
            <person name="Thomas B.C."/>
            <person name="Singh A."/>
            <person name="Wilkins M.J."/>
            <person name="Karaoz U."/>
            <person name="Brodie E.L."/>
            <person name="Williams K.H."/>
            <person name="Hubbard S.S."/>
            <person name="Banfield J.F."/>
        </authorList>
    </citation>
    <scope>NUCLEOTIDE SEQUENCE [LARGE SCALE GENOMIC DNA]</scope>
</reference>
<dbReference type="SMART" id="SM00322">
    <property type="entry name" value="KH"/>
    <property type="match status" value="1"/>
</dbReference>
<dbReference type="SUPFAM" id="SSF54791">
    <property type="entry name" value="Eukaryotic type KH-domain (KH-domain type I)"/>
    <property type="match status" value="1"/>
</dbReference>
<dbReference type="Pfam" id="PF00575">
    <property type="entry name" value="S1"/>
    <property type="match status" value="1"/>
</dbReference>
<dbReference type="InterPro" id="IPR020568">
    <property type="entry name" value="Ribosomal_Su5_D2-typ_SF"/>
</dbReference>
<dbReference type="InterPro" id="IPR036345">
    <property type="entry name" value="ExoRNase_PH_dom2_sf"/>
</dbReference>
<dbReference type="GO" id="GO:0000287">
    <property type="term" value="F:magnesium ion binding"/>
    <property type="evidence" value="ECO:0007669"/>
    <property type="project" value="UniProtKB-UniRule"/>
</dbReference>
<dbReference type="Proteomes" id="UP000178744">
    <property type="component" value="Unassembled WGS sequence"/>
</dbReference>
<dbReference type="GO" id="GO:0004654">
    <property type="term" value="F:polyribonucleotide nucleotidyltransferase activity"/>
    <property type="evidence" value="ECO:0007669"/>
    <property type="project" value="UniProtKB-UniRule"/>
</dbReference>
<dbReference type="Gene3D" id="2.40.50.140">
    <property type="entry name" value="Nucleic acid-binding proteins"/>
    <property type="match status" value="1"/>
</dbReference>
<dbReference type="SMART" id="SM00316">
    <property type="entry name" value="S1"/>
    <property type="match status" value="1"/>
</dbReference>
<dbReference type="PANTHER" id="PTHR11252">
    <property type="entry name" value="POLYRIBONUCLEOTIDE NUCLEOTIDYLTRANSFERASE"/>
    <property type="match status" value="1"/>
</dbReference>
<evidence type="ECO:0000256" key="5">
    <source>
        <dbReference type="HAMAP-Rule" id="MF_01595"/>
    </source>
</evidence>
<dbReference type="CDD" id="cd02393">
    <property type="entry name" value="KH-I_PNPase"/>
    <property type="match status" value="1"/>
</dbReference>
<name>A0A1G1Z6X9_9BACT</name>
<dbReference type="InterPro" id="IPR036456">
    <property type="entry name" value="PNPase_PH_RNA-bd_sf"/>
</dbReference>
<keyword evidence="5" id="KW-0460">Magnesium</keyword>
<dbReference type="InterPro" id="IPR004088">
    <property type="entry name" value="KH_dom_type_1"/>
</dbReference>
<dbReference type="InterPro" id="IPR001247">
    <property type="entry name" value="ExoRNase_PH_dom1"/>
</dbReference>
<dbReference type="Pfam" id="PF01138">
    <property type="entry name" value="RNase_PH"/>
    <property type="match status" value="2"/>
</dbReference>
<evidence type="ECO:0000313" key="8">
    <source>
        <dbReference type="Proteomes" id="UP000178744"/>
    </source>
</evidence>
<dbReference type="FunFam" id="3.30.1370.10:FF:000001">
    <property type="entry name" value="Polyribonucleotide nucleotidyltransferase"/>
    <property type="match status" value="1"/>
</dbReference>
<evidence type="ECO:0000256" key="4">
    <source>
        <dbReference type="ARBA" id="ARBA00022884"/>
    </source>
</evidence>
<dbReference type="GO" id="GO:0003723">
    <property type="term" value="F:RNA binding"/>
    <property type="evidence" value="ECO:0007669"/>
    <property type="project" value="UniProtKB-UniRule"/>
</dbReference>
<dbReference type="AlphaFoldDB" id="A0A1G1Z6X9"/>
<feature type="binding site" evidence="5">
    <location>
        <position position="497"/>
    </location>
    <ligand>
        <name>Mg(2+)</name>
        <dbReference type="ChEBI" id="CHEBI:18420"/>
    </ligand>
</feature>
<dbReference type="PROSITE" id="PS50126">
    <property type="entry name" value="S1"/>
    <property type="match status" value="1"/>
</dbReference>
<evidence type="ECO:0000259" key="6">
    <source>
        <dbReference type="PROSITE" id="PS50126"/>
    </source>
</evidence>
<dbReference type="GO" id="GO:0000175">
    <property type="term" value="F:3'-5'-RNA exonuclease activity"/>
    <property type="evidence" value="ECO:0007669"/>
    <property type="project" value="TreeGrafter"/>
</dbReference>
<comment type="similarity">
    <text evidence="1 5">Belongs to the polyribonucleotide nucleotidyltransferase family.</text>
</comment>
<accession>A0A1G1Z6X9</accession>
<evidence type="ECO:0000256" key="1">
    <source>
        <dbReference type="ARBA" id="ARBA00007404"/>
    </source>
</evidence>
<dbReference type="InterPro" id="IPR012162">
    <property type="entry name" value="PNPase"/>
</dbReference>
<dbReference type="CDD" id="cd11364">
    <property type="entry name" value="RNase_PH_PNPase_2"/>
    <property type="match status" value="1"/>
</dbReference>
<comment type="caution">
    <text evidence="7">The sequence shown here is derived from an EMBL/GenBank/DDBJ whole genome shotgun (WGS) entry which is preliminary data.</text>
</comment>
<protein>
    <recommendedName>
        <fullName evidence="5">Polyribonucleotide nucleotidyltransferase</fullName>
        <ecNumber evidence="5">2.7.7.8</ecNumber>
    </recommendedName>
    <alternativeName>
        <fullName evidence="5">Polynucleotide phosphorylase</fullName>
        <shortName evidence="5">PNPase</shortName>
    </alternativeName>
</protein>
<feature type="binding site" evidence="5">
    <location>
        <position position="503"/>
    </location>
    <ligand>
        <name>Mg(2+)</name>
        <dbReference type="ChEBI" id="CHEBI:18420"/>
    </ligand>
</feature>
<dbReference type="InterPro" id="IPR036612">
    <property type="entry name" value="KH_dom_type_1_sf"/>
</dbReference>
<dbReference type="PANTHER" id="PTHR11252:SF0">
    <property type="entry name" value="POLYRIBONUCLEOTIDE NUCLEOTIDYLTRANSFERASE 1, MITOCHONDRIAL"/>
    <property type="match status" value="1"/>
</dbReference>
<keyword evidence="3 5" id="KW-0548">Nucleotidyltransferase</keyword>
<feature type="domain" description="S1 motif" evidence="6">
    <location>
        <begin position="634"/>
        <end position="700"/>
    </location>
</feature>
<keyword evidence="4 5" id="KW-0694">RNA-binding</keyword>
<dbReference type="NCBIfam" id="NF008805">
    <property type="entry name" value="PRK11824.1"/>
    <property type="match status" value="1"/>
</dbReference>
<evidence type="ECO:0000256" key="3">
    <source>
        <dbReference type="ARBA" id="ARBA00022695"/>
    </source>
</evidence>
<dbReference type="SUPFAM" id="SSF54211">
    <property type="entry name" value="Ribosomal protein S5 domain 2-like"/>
    <property type="match status" value="2"/>
</dbReference>
<dbReference type="InterPro" id="IPR027408">
    <property type="entry name" value="PNPase/RNase_PH_dom_sf"/>
</dbReference>
<dbReference type="HAMAP" id="MF_01595">
    <property type="entry name" value="PNPase"/>
    <property type="match status" value="1"/>
</dbReference>
<dbReference type="GO" id="GO:0006396">
    <property type="term" value="P:RNA processing"/>
    <property type="evidence" value="ECO:0007669"/>
    <property type="project" value="InterPro"/>
</dbReference>
<comment type="subcellular location">
    <subcellularLocation>
        <location evidence="5">Cytoplasm</location>
    </subcellularLocation>
</comment>
<keyword evidence="5" id="KW-0479">Metal-binding</keyword>
<dbReference type="Pfam" id="PF00013">
    <property type="entry name" value="KH_1"/>
    <property type="match status" value="1"/>
</dbReference>
<proteinExistence type="inferred from homology"/>
<dbReference type="InterPro" id="IPR004087">
    <property type="entry name" value="KH_dom"/>
</dbReference>
<dbReference type="SUPFAM" id="SSF46915">
    <property type="entry name" value="Polynucleotide phosphorylase/guanosine pentaphosphate synthase (PNPase/GPSI), domain 3"/>
    <property type="match status" value="1"/>
</dbReference>
<dbReference type="GO" id="GO:0005829">
    <property type="term" value="C:cytosol"/>
    <property type="evidence" value="ECO:0007669"/>
    <property type="project" value="TreeGrafter"/>
</dbReference>
<dbReference type="PROSITE" id="PS50084">
    <property type="entry name" value="KH_TYPE_1"/>
    <property type="match status" value="1"/>
</dbReference>
<dbReference type="GO" id="GO:0006402">
    <property type="term" value="P:mRNA catabolic process"/>
    <property type="evidence" value="ECO:0007669"/>
    <property type="project" value="UniProtKB-UniRule"/>
</dbReference>
<evidence type="ECO:0000313" key="7">
    <source>
        <dbReference type="EMBL" id="OGY60385.1"/>
    </source>
</evidence>
<dbReference type="EC" id="2.7.7.8" evidence="5"/>
<dbReference type="Gene3D" id="3.30.230.70">
    <property type="entry name" value="GHMP Kinase, N-terminal domain"/>
    <property type="match status" value="2"/>
</dbReference>
<dbReference type="InterPro" id="IPR003029">
    <property type="entry name" value="S1_domain"/>
</dbReference>
<organism evidence="7 8">
    <name type="scientific">Candidatus Colwellbacteria bacterium RIFCSPLOWO2_01_FULL_48_10</name>
    <dbReference type="NCBI Taxonomy" id="1797690"/>
    <lineage>
        <taxon>Bacteria</taxon>
        <taxon>Candidatus Colwelliibacteriota</taxon>
    </lineage>
</organism>
<sequence length="705" mass="76732">MNLDRKIFTTNVGGEELKIEVSKIASQTNAAAIGTYGGTAVLVTAVMDRKDREVDYMPLSVDYEEKFYAGGKILGSRYVRREGRAPESSILSGRLIDRIIRPLFDSRIRRGIQVVSTVLSYDDENDPDFVSVVTASVVLAISNIPWNGPVAGLRIAKLKGDAKIYMNPKNSFIKENHDKLEFDTFVAGPKGRISMVELSGYEAEKKNIVSAYREAIAEFDKIVTFQEGIIGSIGKPKDVFEFRKPAEKLVSAVKEFLGGRIEGAVFSADKSAYRQLGDELAAHLKANEFIAQDVKDAQAIYGEELDKLLHREVLTKERRPDGRKLGEVRELHAEVALLPRTHGSALFIRGQTQALAVTTLASPGSEQVVETIEFSGKKKFMLHYNFPAFSVGETGPFRGPARRDIGHGALAEKAILPLVPKSDVFPYTVRVVSEILSSNGSSSMATVCATSLSLMDAGVPLKSPAAGIAMGLIVDEETLMSDSPTYKVLTDIQGLEDHYGDMDFKVAGTKDGVTAIQMDVKLYGVTVEILEAAFADAEKARLHILDFTNKTLSAPRPELSRYAPRILTIAIDPTRIGEVIGTGGKIINGIIEMTGATSIDIEEDGRVFVTAMKVEQAEAAVAQINAILKEYQIGEIIEGKVVKLLDFGAIVEFGGHDGMIHVSELREGFVKKVDDVVKLGDVVKAKIVKIDNGKIGLSLKQLPKA</sequence>
<evidence type="ECO:0000256" key="2">
    <source>
        <dbReference type="ARBA" id="ARBA00022679"/>
    </source>
</evidence>
<dbReference type="SUPFAM" id="SSF50249">
    <property type="entry name" value="Nucleic acid-binding proteins"/>
    <property type="match status" value="1"/>
</dbReference>